<sequence>MSAAARPHHPSGPTPPLNQSCENCRALKVRCLPDPNIAHQCQRCTRTRRICVFAHTLRRQPRKKTGSRVAQLEKDVRDLRALLHEQNAPIQRSDSAGVDTVTAPVSLSPTTTADTAAASAATATIASPVSETAPTRAAATTTATPFASSISDSARLQTASSSCPPRPIVTSPAANPPSHVSTTGSTFMSSSPGSADVVDRGILALETAQMLLSVFISELTQFFPVVVLPGDTSADFLRRTKPMLFLSIIAAASLTLETPHATVLHEELLAGFATRFFLRQEKSLDLVQALLVMLIYYLPPKSAMHGQYYQYTHIATTMALELGIAAGAVGRKTQRCHAGEGELPPSVHSDQARAVLGCYHFASNVSMQTRRPNMLCHNAVIGGYVRHLSVSTSALDQQLAAWFGLQRIMDETLAAAGHDNTLTDTPILESQMLPILKWFDTRMLQWKMSIPKEMFTTWMNLEYHYLYLAIHEQAAGEGYRDPDAATRRYYTLPPLEGDTERHRANVPVSAARVQIITKWVLSAQQLLDVFLQCDIPTMRKLPNMTYTRMILGVSSLLRIYYMTQLGPLSEVITPQMINVDEYLDRLTQALSEACENQKFRVPSKWYHVIAVKNREWYEQLQRRLAGFSSENPSYLRGIFPPPTSTAGVPGAQPPGMLPSLVPGGAPAYMESWYADDPAGRADGVREIPAAPMMYLSSMQPVPGTVEAGGHFAPPAGHAGWRLDEPLPDLTQNPSAVPHPSLIIN</sequence>
<dbReference type="RefSeq" id="XP_025495409.1">
    <property type="nucleotide sequence ID" value="XM_025640514.1"/>
</dbReference>
<dbReference type="GO" id="GO:0000976">
    <property type="term" value="F:transcription cis-regulatory region binding"/>
    <property type="evidence" value="ECO:0007669"/>
    <property type="project" value="TreeGrafter"/>
</dbReference>
<evidence type="ECO:0000259" key="8">
    <source>
        <dbReference type="PROSITE" id="PS50048"/>
    </source>
</evidence>
<dbReference type="SUPFAM" id="SSF57701">
    <property type="entry name" value="Zn2/Cys6 DNA-binding domain"/>
    <property type="match status" value="1"/>
</dbReference>
<dbReference type="PANTHER" id="PTHR31845:SF39">
    <property type="entry name" value="TRANSCRIPTION FACTOR PBCR-RELATED"/>
    <property type="match status" value="1"/>
</dbReference>
<evidence type="ECO:0000256" key="6">
    <source>
        <dbReference type="ARBA" id="ARBA00023242"/>
    </source>
</evidence>
<dbReference type="STRING" id="1448315.A0A319CL83"/>
<keyword evidence="4" id="KW-0238">DNA-binding</keyword>
<accession>A0A319CL83</accession>
<dbReference type="PANTHER" id="PTHR31845">
    <property type="entry name" value="FINGER DOMAIN PROTEIN, PUTATIVE-RELATED"/>
    <property type="match status" value="1"/>
</dbReference>
<dbReference type="InterPro" id="IPR051089">
    <property type="entry name" value="prtT"/>
</dbReference>
<evidence type="ECO:0000256" key="4">
    <source>
        <dbReference type="ARBA" id="ARBA00023125"/>
    </source>
</evidence>
<dbReference type="VEuPathDB" id="FungiDB:BO82DRAFT_429261"/>
<comment type="subcellular location">
    <subcellularLocation>
        <location evidence="1">Nucleus</location>
    </subcellularLocation>
</comment>
<dbReference type="GO" id="GO:0000981">
    <property type="term" value="F:DNA-binding transcription factor activity, RNA polymerase II-specific"/>
    <property type="evidence" value="ECO:0007669"/>
    <property type="project" value="InterPro"/>
</dbReference>
<reference evidence="9 10" key="1">
    <citation type="submission" date="2016-12" db="EMBL/GenBank/DDBJ databases">
        <title>The genomes of Aspergillus section Nigri reveals drivers in fungal speciation.</title>
        <authorList>
            <consortium name="DOE Joint Genome Institute"/>
            <person name="Vesth T.C."/>
            <person name="Nybo J."/>
            <person name="Theobald S."/>
            <person name="Brandl J."/>
            <person name="Frisvad J.C."/>
            <person name="Nielsen K.F."/>
            <person name="Lyhne E.K."/>
            <person name="Kogle M.E."/>
            <person name="Kuo A."/>
            <person name="Riley R."/>
            <person name="Clum A."/>
            <person name="Nolan M."/>
            <person name="Lipzen A."/>
            <person name="Salamov A."/>
            <person name="Henrissat B."/>
            <person name="Wiebenga A."/>
            <person name="De Vries R.P."/>
            <person name="Grigoriev I.V."/>
            <person name="Mortensen U.H."/>
            <person name="Andersen M.R."/>
            <person name="Baker S.E."/>
        </authorList>
    </citation>
    <scope>NUCLEOTIDE SEQUENCE [LARGE SCALE GENOMIC DNA]</scope>
    <source>
        <strain evidence="9 10">CBS 121591</strain>
    </source>
</reference>
<keyword evidence="3" id="KW-0805">Transcription regulation</keyword>
<dbReference type="InterPro" id="IPR001138">
    <property type="entry name" value="Zn2Cys6_DnaBD"/>
</dbReference>
<dbReference type="GO" id="GO:0009893">
    <property type="term" value="P:positive regulation of metabolic process"/>
    <property type="evidence" value="ECO:0007669"/>
    <property type="project" value="UniProtKB-ARBA"/>
</dbReference>
<dbReference type="CDD" id="cd00067">
    <property type="entry name" value="GAL4"/>
    <property type="match status" value="1"/>
</dbReference>
<organism evidence="9 10">
    <name type="scientific">Aspergillus uvarum CBS 121591</name>
    <dbReference type="NCBI Taxonomy" id="1448315"/>
    <lineage>
        <taxon>Eukaryota</taxon>
        <taxon>Fungi</taxon>
        <taxon>Dikarya</taxon>
        <taxon>Ascomycota</taxon>
        <taxon>Pezizomycotina</taxon>
        <taxon>Eurotiomycetes</taxon>
        <taxon>Eurotiomycetidae</taxon>
        <taxon>Eurotiales</taxon>
        <taxon>Aspergillaceae</taxon>
        <taxon>Aspergillus</taxon>
        <taxon>Aspergillus subgen. Circumdati</taxon>
    </lineage>
</organism>
<keyword evidence="5" id="KW-0804">Transcription</keyword>
<gene>
    <name evidence="9" type="ORF">BO82DRAFT_429261</name>
</gene>
<dbReference type="Proteomes" id="UP000248340">
    <property type="component" value="Unassembled WGS sequence"/>
</dbReference>
<feature type="domain" description="Zn(2)-C6 fungal-type" evidence="8">
    <location>
        <begin position="20"/>
        <end position="53"/>
    </location>
</feature>
<evidence type="ECO:0000256" key="7">
    <source>
        <dbReference type="SAM" id="MobiDB-lite"/>
    </source>
</evidence>
<keyword evidence="10" id="KW-1185">Reference proteome</keyword>
<protein>
    <submittedName>
        <fullName evidence="9">C6 zinc finger domain protein</fullName>
    </submittedName>
</protein>
<evidence type="ECO:0000313" key="10">
    <source>
        <dbReference type="Proteomes" id="UP000248340"/>
    </source>
</evidence>
<keyword evidence="2" id="KW-0862">Zinc</keyword>
<dbReference type="OrthoDB" id="3365636at2759"/>
<dbReference type="InterPro" id="IPR036864">
    <property type="entry name" value="Zn2-C6_fun-type_DNA-bd_sf"/>
</dbReference>
<dbReference type="PROSITE" id="PS00463">
    <property type="entry name" value="ZN2_CY6_FUNGAL_1"/>
    <property type="match status" value="1"/>
</dbReference>
<evidence type="ECO:0000256" key="3">
    <source>
        <dbReference type="ARBA" id="ARBA00023015"/>
    </source>
</evidence>
<proteinExistence type="predicted"/>
<dbReference type="EMBL" id="KZ821680">
    <property type="protein sequence ID" value="PYH85209.1"/>
    <property type="molecule type" value="Genomic_DNA"/>
</dbReference>
<dbReference type="CDD" id="cd12148">
    <property type="entry name" value="fungal_TF_MHR"/>
    <property type="match status" value="1"/>
</dbReference>
<dbReference type="GeneID" id="37143256"/>
<feature type="compositionally biased region" description="Polar residues" evidence="7">
    <location>
        <begin position="178"/>
        <end position="192"/>
    </location>
</feature>
<dbReference type="GO" id="GO:0005634">
    <property type="term" value="C:nucleus"/>
    <property type="evidence" value="ECO:0007669"/>
    <property type="project" value="UniProtKB-SubCell"/>
</dbReference>
<dbReference type="PROSITE" id="PS50048">
    <property type="entry name" value="ZN2_CY6_FUNGAL_2"/>
    <property type="match status" value="1"/>
</dbReference>
<evidence type="ECO:0000313" key="9">
    <source>
        <dbReference type="EMBL" id="PYH85209.1"/>
    </source>
</evidence>
<evidence type="ECO:0000256" key="1">
    <source>
        <dbReference type="ARBA" id="ARBA00004123"/>
    </source>
</evidence>
<dbReference type="GO" id="GO:0008270">
    <property type="term" value="F:zinc ion binding"/>
    <property type="evidence" value="ECO:0007669"/>
    <property type="project" value="InterPro"/>
</dbReference>
<keyword evidence="6" id="KW-0539">Nucleus</keyword>
<name>A0A319CL83_9EURO</name>
<dbReference type="AlphaFoldDB" id="A0A319CL83"/>
<evidence type="ECO:0000256" key="5">
    <source>
        <dbReference type="ARBA" id="ARBA00023163"/>
    </source>
</evidence>
<feature type="region of interest" description="Disordered" evidence="7">
    <location>
        <begin position="157"/>
        <end position="192"/>
    </location>
</feature>
<dbReference type="Gene3D" id="4.10.240.10">
    <property type="entry name" value="Zn(2)-C6 fungal-type DNA-binding domain"/>
    <property type="match status" value="1"/>
</dbReference>
<evidence type="ECO:0000256" key="2">
    <source>
        <dbReference type="ARBA" id="ARBA00022833"/>
    </source>
</evidence>